<dbReference type="InterPro" id="IPR033134">
    <property type="entry name" value="Asp/Glu_racemase_AS_2"/>
</dbReference>
<reference evidence="3 4" key="1">
    <citation type="journal article" date="2013" name="Int. J. Syst. Evol. Microbiol.">
        <title>Aquimarina gracilis sp. nov., isolated from the gut microflora of a mussel, Mytilus coruscus, and emended description of Aquimarina spongiae.</title>
        <authorList>
            <person name="Park S.C."/>
            <person name="Choe H.N."/>
            <person name="Baik K.S."/>
            <person name="Seong C.N."/>
        </authorList>
    </citation>
    <scope>NUCLEOTIDE SEQUENCE [LARGE SCALE GENOMIC DNA]</scope>
    <source>
        <strain evidence="3 4">PSC32</strain>
    </source>
</reference>
<organism evidence="3 4">
    <name type="scientific">Aquimarina gracilis</name>
    <dbReference type="NCBI Taxonomy" id="874422"/>
    <lineage>
        <taxon>Bacteria</taxon>
        <taxon>Pseudomonadati</taxon>
        <taxon>Bacteroidota</taxon>
        <taxon>Flavobacteriia</taxon>
        <taxon>Flavobacteriales</taxon>
        <taxon>Flavobacteriaceae</taxon>
        <taxon>Aquimarina</taxon>
    </lineage>
</organism>
<dbReference type="EMBL" id="JAYKLX010000006">
    <property type="protein sequence ID" value="MEB3346543.1"/>
    <property type="molecule type" value="Genomic_DNA"/>
</dbReference>
<accession>A0ABU5ZXG9</accession>
<evidence type="ECO:0000313" key="3">
    <source>
        <dbReference type="EMBL" id="MEB3346543.1"/>
    </source>
</evidence>
<dbReference type="SUPFAM" id="SSF53681">
    <property type="entry name" value="Aspartate/glutamate racemase"/>
    <property type="match status" value="2"/>
</dbReference>
<dbReference type="PANTHER" id="PTHR21198">
    <property type="entry name" value="GLUTAMATE RACEMASE"/>
    <property type="match status" value="1"/>
</dbReference>
<proteinExistence type="inferred from homology"/>
<evidence type="ECO:0000256" key="1">
    <source>
        <dbReference type="ARBA" id="ARBA00007847"/>
    </source>
</evidence>
<dbReference type="Pfam" id="PF01177">
    <property type="entry name" value="Asp_Glu_race"/>
    <property type="match status" value="1"/>
</dbReference>
<dbReference type="InterPro" id="IPR015942">
    <property type="entry name" value="Asp/Glu/hydantoin_racemase"/>
</dbReference>
<dbReference type="RefSeq" id="WP_324180572.1">
    <property type="nucleotide sequence ID" value="NZ_BAABAW010000006.1"/>
</dbReference>
<dbReference type="PROSITE" id="PS00924">
    <property type="entry name" value="ASP_GLU_RACEMASE_2"/>
    <property type="match status" value="1"/>
</dbReference>
<dbReference type="PANTHER" id="PTHR21198:SF7">
    <property type="entry name" value="ASPARTATE-GLUTAMATE RACEMASE FAMILY"/>
    <property type="match status" value="1"/>
</dbReference>
<evidence type="ECO:0000313" key="4">
    <source>
        <dbReference type="Proteomes" id="UP001327027"/>
    </source>
</evidence>
<keyword evidence="4" id="KW-1185">Reference proteome</keyword>
<dbReference type="NCBIfam" id="TIGR00035">
    <property type="entry name" value="asp_race"/>
    <property type="match status" value="1"/>
</dbReference>
<name>A0ABU5ZXG9_9FLAO</name>
<comment type="caution">
    <text evidence="3">The sequence shown here is derived from an EMBL/GenBank/DDBJ whole genome shotgun (WGS) entry which is preliminary data.</text>
</comment>
<dbReference type="InterPro" id="IPR004380">
    <property type="entry name" value="Asp_race"/>
</dbReference>
<dbReference type="Proteomes" id="UP001327027">
    <property type="component" value="Unassembled WGS sequence"/>
</dbReference>
<dbReference type="Gene3D" id="3.40.50.1860">
    <property type="match status" value="2"/>
</dbReference>
<protein>
    <submittedName>
        <fullName evidence="3">Aspartate/glutamate racemase family protein</fullName>
    </submittedName>
</protein>
<keyword evidence="2" id="KW-0413">Isomerase</keyword>
<gene>
    <name evidence="3" type="ORF">U6A24_13780</name>
</gene>
<comment type="similarity">
    <text evidence="1">Belongs to the aspartate/glutamate racemases family.</text>
</comment>
<evidence type="ECO:0000256" key="2">
    <source>
        <dbReference type="ARBA" id="ARBA00023235"/>
    </source>
</evidence>
<sequence>MKTIGLIGGMSWESTAVYYELLNKRVNKLLGGFHSAKCIINSVEFSEIEKLQHNDDWDSLTNAMVKAATQLENAGVDLIILCTNTMHLCSEEIIKNTTVPFLHIAKATSDAIVSENLKKVALLGTKFTMEKDFYKNTLNDSGIEVMIPDSKDREIIHHIIYKELVLGILRTESKEELIRIINDLIHDGAQGIILGCTELPLLIKPEDVNIPTFNTTKIHAENAVDVALENQQIKL</sequence>
<dbReference type="InterPro" id="IPR001920">
    <property type="entry name" value="Asp/Glu_race"/>
</dbReference>